<organism evidence="1 2">
    <name type="scientific">Georgfuchsia toluolica</name>
    <dbReference type="NCBI Taxonomy" id="424218"/>
    <lineage>
        <taxon>Bacteria</taxon>
        <taxon>Pseudomonadati</taxon>
        <taxon>Pseudomonadota</taxon>
        <taxon>Betaproteobacteria</taxon>
        <taxon>Nitrosomonadales</taxon>
        <taxon>Sterolibacteriaceae</taxon>
        <taxon>Georgfuchsia</taxon>
    </lineage>
</organism>
<gene>
    <name evidence="1" type="ORF">GTOL_10787</name>
</gene>
<name>A0A916J1K8_9PROT</name>
<evidence type="ECO:0008006" key="3">
    <source>
        <dbReference type="Google" id="ProtNLM"/>
    </source>
</evidence>
<reference evidence="1" key="1">
    <citation type="submission" date="2021-04" db="EMBL/GenBank/DDBJ databases">
        <authorList>
            <person name="Hornung B."/>
        </authorList>
    </citation>
    <scope>NUCLEOTIDE SEQUENCE</scope>
    <source>
        <strain evidence="1">G5G6</strain>
    </source>
</reference>
<keyword evidence="2" id="KW-1185">Reference proteome</keyword>
<evidence type="ECO:0000313" key="1">
    <source>
        <dbReference type="EMBL" id="CAG4882905.1"/>
    </source>
</evidence>
<sequence length="93" mass="9724">MHKLAIAMLFGLLVGCSTTPNYDMKFGDAVREAKLKMTINPDASHNPDQVAGMDGKSARETMILYQESFKVPPPAANIVNIGGGIMSGGGGGN</sequence>
<evidence type="ECO:0000313" key="2">
    <source>
        <dbReference type="Proteomes" id="UP000742786"/>
    </source>
</evidence>
<dbReference type="PROSITE" id="PS51257">
    <property type="entry name" value="PROKAR_LIPOPROTEIN"/>
    <property type="match status" value="1"/>
</dbReference>
<proteinExistence type="predicted"/>
<accession>A0A916J1K8</accession>
<dbReference type="Proteomes" id="UP000742786">
    <property type="component" value="Unassembled WGS sequence"/>
</dbReference>
<dbReference type="RefSeq" id="WP_220634924.1">
    <property type="nucleotide sequence ID" value="NZ_CAJQUM010000001.1"/>
</dbReference>
<dbReference type="AlphaFoldDB" id="A0A916J1K8"/>
<protein>
    <recommendedName>
        <fullName evidence="3">Lipoprotein</fullName>
    </recommendedName>
</protein>
<comment type="caution">
    <text evidence="1">The sequence shown here is derived from an EMBL/GenBank/DDBJ whole genome shotgun (WGS) entry which is preliminary data.</text>
</comment>
<dbReference type="EMBL" id="CAJQUM010000001">
    <property type="protein sequence ID" value="CAG4882905.1"/>
    <property type="molecule type" value="Genomic_DNA"/>
</dbReference>